<dbReference type="InterPro" id="IPR003807">
    <property type="entry name" value="DUF202"/>
</dbReference>
<evidence type="ECO:0000313" key="8">
    <source>
        <dbReference type="Proteomes" id="UP000295281"/>
    </source>
</evidence>
<evidence type="ECO:0000256" key="2">
    <source>
        <dbReference type="ARBA" id="ARBA00022692"/>
    </source>
</evidence>
<dbReference type="RefSeq" id="WP_133739847.1">
    <property type="nucleotide sequence ID" value="NZ_SNYN01000001.1"/>
</dbReference>
<gene>
    <name evidence="7" type="ORF">EV190_101632</name>
</gene>
<keyword evidence="8" id="KW-1185">Reference proteome</keyword>
<feature type="transmembrane region" description="Helical" evidence="5">
    <location>
        <begin position="98"/>
        <end position="119"/>
    </location>
</feature>
<evidence type="ECO:0000256" key="5">
    <source>
        <dbReference type="SAM" id="Phobius"/>
    </source>
</evidence>
<accession>A0A4R6VE44</accession>
<name>A0A4R6VE44_9ACTN</name>
<evidence type="ECO:0000259" key="6">
    <source>
        <dbReference type="Pfam" id="PF02656"/>
    </source>
</evidence>
<dbReference type="GO" id="GO:0012505">
    <property type="term" value="C:endomembrane system"/>
    <property type="evidence" value="ECO:0007669"/>
    <property type="project" value="UniProtKB-SubCell"/>
</dbReference>
<dbReference type="Pfam" id="PF02656">
    <property type="entry name" value="DUF202"/>
    <property type="match status" value="1"/>
</dbReference>
<feature type="transmembrane region" description="Helical" evidence="5">
    <location>
        <begin position="51"/>
        <end position="71"/>
    </location>
</feature>
<evidence type="ECO:0000256" key="4">
    <source>
        <dbReference type="ARBA" id="ARBA00023136"/>
    </source>
</evidence>
<proteinExistence type="predicted"/>
<comment type="caution">
    <text evidence="7">The sequence shown here is derived from an EMBL/GenBank/DDBJ whole genome shotgun (WGS) entry which is preliminary data.</text>
</comment>
<sequence>MSARPPRDRGLQPERTLLSWQRTVFLLVVVVLLYLRVPLGESAEGPAADMAGRVLTVLGVLGAVIVLIVHLRRRWRRTDHGLHDDDTGTPPAPLARPWALVLLGAAVALLGTAVAATAVPTP</sequence>
<dbReference type="Proteomes" id="UP000295281">
    <property type="component" value="Unassembled WGS sequence"/>
</dbReference>
<evidence type="ECO:0000256" key="3">
    <source>
        <dbReference type="ARBA" id="ARBA00022989"/>
    </source>
</evidence>
<protein>
    <submittedName>
        <fullName evidence="7">Uncharacterized protein DUF202</fullName>
    </submittedName>
</protein>
<evidence type="ECO:0000256" key="1">
    <source>
        <dbReference type="ARBA" id="ARBA00004127"/>
    </source>
</evidence>
<keyword evidence="4 5" id="KW-0472">Membrane</keyword>
<organism evidence="7 8">
    <name type="scientific">Actinorugispora endophytica</name>
    <dbReference type="NCBI Taxonomy" id="1605990"/>
    <lineage>
        <taxon>Bacteria</taxon>
        <taxon>Bacillati</taxon>
        <taxon>Actinomycetota</taxon>
        <taxon>Actinomycetes</taxon>
        <taxon>Streptosporangiales</taxon>
        <taxon>Nocardiopsidaceae</taxon>
        <taxon>Actinorugispora</taxon>
    </lineage>
</organism>
<evidence type="ECO:0000313" key="7">
    <source>
        <dbReference type="EMBL" id="TDQ55307.1"/>
    </source>
</evidence>
<keyword evidence="2 5" id="KW-0812">Transmembrane</keyword>
<comment type="subcellular location">
    <subcellularLocation>
        <location evidence="1">Endomembrane system</location>
        <topology evidence="1">Multi-pass membrane protein</topology>
    </subcellularLocation>
</comment>
<dbReference type="AlphaFoldDB" id="A0A4R6VE44"/>
<feature type="transmembrane region" description="Helical" evidence="5">
    <location>
        <begin position="20"/>
        <end position="39"/>
    </location>
</feature>
<feature type="domain" description="DUF202" evidence="6">
    <location>
        <begin position="8"/>
        <end position="76"/>
    </location>
</feature>
<reference evidence="7 8" key="1">
    <citation type="submission" date="2019-03" db="EMBL/GenBank/DDBJ databases">
        <title>Genomic Encyclopedia of Type Strains, Phase IV (KMG-IV): sequencing the most valuable type-strain genomes for metagenomic binning, comparative biology and taxonomic classification.</title>
        <authorList>
            <person name="Goeker M."/>
        </authorList>
    </citation>
    <scope>NUCLEOTIDE SEQUENCE [LARGE SCALE GENOMIC DNA]</scope>
    <source>
        <strain evidence="7 8">DSM 46770</strain>
    </source>
</reference>
<keyword evidence="3 5" id="KW-1133">Transmembrane helix</keyword>
<dbReference type="EMBL" id="SNYN01000001">
    <property type="protein sequence ID" value="TDQ55307.1"/>
    <property type="molecule type" value="Genomic_DNA"/>
</dbReference>